<accession>A0A9Q3W1S3</accession>
<dbReference type="InterPro" id="IPR013154">
    <property type="entry name" value="ADH-like_N"/>
</dbReference>
<reference evidence="7" key="1">
    <citation type="submission" date="2022-01" db="EMBL/GenBank/DDBJ databases">
        <authorList>
            <person name="Karlyshev A.V."/>
            <person name="Jaspars M."/>
        </authorList>
    </citation>
    <scope>NUCLEOTIDE SEQUENCE</scope>
    <source>
        <strain evidence="7">AGSA3-2</strain>
    </source>
</reference>
<dbReference type="GO" id="GO:0005829">
    <property type="term" value="C:cytosol"/>
    <property type="evidence" value="ECO:0007669"/>
    <property type="project" value="TreeGrafter"/>
</dbReference>
<keyword evidence="3" id="KW-0560">Oxidoreductase</keyword>
<dbReference type="Proteomes" id="UP001107961">
    <property type="component" value="Unassembled WGS sequence"/>
</dbReference>
<proteinExistence type="inferred from homology"/>
<dbReference type="Pfam" id="PF08240">
    <property type="entry name" value="ADH_N"/>
    <property type="match status" value="1"/>
</dbReference>
<dbReference type="GO" id="GO:0035925">
    <property type="term" value="F:mRNA 3'-UTR AU-rich region binding"/>
    <property type="evidence" value="ECO:0007669"/>
    <property type="project" value="TreeGrafter"/>
</dbReference>
<evidence type="ECO:0000256" key="5">
    <source>
        <dbReference type="ARBA" id="ARBA00048980"/>
    </source>
</evidence>
<evidence type="ECO:0000313" key="7">
    <source>
        <dbReference type="EMBL" id="MCE7507648.1"/>
    </source>
</evidence>
<organism evidence="7 8">
    <name type="scientific">Alloalcanivorax xenomutans</name>
    <dbReference type="NCBI Taxonomy" id="1094342"/>
    <lineage>
        <taxon>Bacteria</taxon>
        <taxon>Pseudomonadati</taxon>
        <taxon>Pseudomonadota</taxon>
        <taxon>Gammaproteobacteria</taxon>
        <taxon>Oceanospirillales</taxon>
        <taxon>Alcanivoracaceae</taxon>
        <taxon>Alloalcanivorax</taxon>
    </lineage>
</organism>
<evidence type="ECO:0000256" key="1">
    <source>
        <dbReference type="ARBA" id="ARBA00010371"/>
    </source>
</evidence>
<dbReference type="SUPFAM" id="SSF50129">
    <property type="entry name" value="GroES-like"/>
    <property type="match status" value="1"/>
</dbReference>
<dbReference type="PANTHER" id="PTHR48106">
    <property type="entry name" value="QUINONE OXIDOREDUCTASE PIG3-RELATED"/>
    <property type="match status" value="1"/>
</dbReference>
<dbReference type="InterPro" id="IPR013149">
    <property type="entry name" value="ADH-like_C"/>
</dbReference>
<dbReference type="InterPro" id="IPR036291">
    <property type="entry name" value="NAD(P)-bd_dom_sf"/>
</dbReference>
<comment type="catalytic activity">
    <reaction evidence="5">
        <text>2 a quinone + NADPH + H(+) = 2 a 1,4-benzosemiquinone + NADP(+)</text>
        <dbReference type="Rhea" id="RHEA:14269"/>
        <dbReference type="ChEBI" id="CHEBI:15378"/>
        <dbReference type="ChEBI" id="CHEBI:57783"/>
        <dbReference type="ChEBI" id="CHEBI:58349"/>
        <dbReference type="ChEBI" id="CHEBI:132124"/>
        <dbReference type="ChEBI" id="CHEBI:134225"/>
        <dbReference type="EC" id="1.6.5.5"/>
    </reaction>
</comment>
<dbReference type="SUPFAM" id="SSF51735">
    <property type="entry name" value="NAD(P)-binding Rossmann-fold domains"/>
    <property type="match status" value="1"/>
</dbReference>
<comment type="similarity">
    <text evidence="1">Belongs to the zinc-containing alcohol dehydrogenase family. Quinone oxidoreductase subfamily.</text>
</comment>
<dbReference type="SMART" id="SM00829">
    <property type="entry name" value="PKS_ER"/>
    <property type="match status" value="1"/>
</dbReference>
<evidence type="ECO:0000256" key="4">
    <source>
        <dbReference type="ARBA" id="ARBA00038919"/>
    </source>
</evidence>
<evidence type="ECO:0000259" key="6">
    <source>
        <dbReference type="SMART" id="SM00829"/>
    </source>
</evidence>
<gene>
    <name evidence="7" type="ORF">LZG35_03280</name>
</gene>
<dbReference type="Gene3D" id="3.40.50.720">
    <property type="entry name" value="NAD(P)-binding Rossmann-like Domain"/>
    <property type="match status" value="1"/>
</dbReference>
<dbReference type="FunFam" id="3.40.50.720:FF:000053">
    <property type="entry name" value="Quinone oxidoreductase 1"/>
    <property type="match status" value="1"/>
</dbReference>
<protein>
    <recommendedName>
        <fullName evidence="4">NADPH:quinone reductase</fullName>
        <ecNumber evidence="4">1.6.5.5</ecNumber>
    </recommendedName>
</protein>
<dbReference type="Gene3D" id="3.90.180.10">
    <property type="entry name" value="Medium-chain alcohol dehydrogenases, catalytic domain"/>
    <property type="match status" value="1"/>
</dbReference>
<dbReference type="GO" id="GO:0070402">
    <property type="term" value="F:NADPH binding"/>
    <property type="evidence" value="ECO:0007669"/>
    <property type="project" value="TreeGrafter"/>
</dbReference>
<dbReference type="RefSeq" id="WP_063140829.1">
    <property type="nucleotide sequence ID" value="NZ_CBDDTQ010000001.1"/>
</dbReference>
<sequence length="324" mass="34522">MAKALVMRETGGPEVLREEEVDVGDPGPGEVRIKQTAIGVNFHDIYVRSGLYQTLPLPGIPGLEAAGEITAVGEGVAGFAVGERVVYVSGNYGAYADERLISADTLVKIPDGVDEISAASMMVRGSTAHVLLHQVFPLQAGQTILVQSAAGGVGQLLVQWAHHMGATVIGTVGSEEKAELVRARGCDHVILYRQEDIVERVREITQGEGVAVAYDSVGKDTFYKSLDCLAPLGHLVNFGQSSGPVEPMPVSLLARGSNTVVRPMRGHYTRDPKVRDATAAAFFEALKSGVLTPEPPRVYPFEQIGQAHQDMEDRLTSGAVALKV</sequence>
<dbReference type="EMBL" id="JAJVKT010000003">
    <property type="protein sequence ID" value="MCE7507648.1"/>
    <property type="molecule type" value="Genomic_DNA"/>
</dbReference>
<evidence type="ECO:0000313" key="8">
    <source>
        <dbReference type="Proteomes" id="UP001107961"/>
    </source>
</evidence>
<evidence type="ECO:0000256" key="3">
    <source>
        <dbReference type="ARBA" id="ARBA00023002"/>
    </source>
</evidence>
<dbReference type="InterPro" id="IPR047618">
    <property type="entry name" value="QOR-like"/>
</dbReference>
<dbReference type="InterPro" id="IPR011032">
    <property type="entry name" value="GroES-like_sf"/>
</dbReference>
<dbReference type="CDD" id="cd05286">
    <property type="entry name" value="QOR2"/>
    <property type="match status" value="1"/>
</dbReference>
<dbReference type="PANTHER" id="PTHR48106:SF13">
    <property type="entry name" value="QUINONE OXIDOREDUCTASE-RELATED"/>
    <property type="match status" value="1"/>
</dbReference>
<name>A0A9Q3W1S3_9GAMM</name>
<dbReference type="GO" id="GO:0003960">
    <property type="term" value="F:quinone reductase (NADPH) activity"/>
    <property type="evidence" value="ECO:0007669"/>
    <property type="project" value="UniProtKB-EC"/>
</dbReference>
<feature type="domain" description="Enoyl reductase (ER)" evidence="6">
    <location>
        <begin position="11"/>
        <end position="322"/>
    </location>
</feature>
<dbReference type="Pfam" id="PF00107">
    <property type="entry name" value="ADH_zinc_N"/>
    <property type="match status" value="1"/>
</dbReference>
<comment type="caution">
    <text evidence="7">The sequence shown here is derived from an EMBL/GenBank/DDBJ whole genome shotgun (WGS) entry which is preliminary data.</text>
</comment>
<evidence type="ECO:0000256" key="2">
    <source>
        <dbReference type="ARBA" id="ARBA00022857"/>
    </source>
</evidence>
<keyword evidence="2" id="KW-0521">NADP</keyword>
<dbReference type="InterPro" id="IPR020843">
    <property type="entry name" value="ER"/>
</dbReference>
<dbReference type="EC" id="1.6.5.5" evidence="4"/>
<keyword evidence="8" id="KW-1185">Reference proteome</keyword>
<dbReference type="AlphaFoldDB" id="A0A9Q3W1S3"/>